<evidence type="ECO:0000256" key="3">
    <source>
        <dbReference type="ARBA" id="ARBA00022801"/>
    </source>
</evidence>
<dbReference type="Pfam" id="PF00082">
    <property type="entry name" value="Peptidase_S8"/>
    <property type="match status" value="1"/>
</dbReference>
<evidence type="ECO:0000313" key="10">
    <source>
        <dbReference type="Proteomes" id="UP000198983"/>
    </source>
</evidence>
<dbReference type="InterPro" id="IPR051048">
    <property type="entry name" value="Peptidase_S8/S53_subtilisin"/>
</dbReference>
<dbReference type="PRINTS" id="PR00723">
    <property type="entry name" value="SUBTILISIN"/>
</dbReference>
<dbReference type="Proteomes" id="UP000198983">
    <property type="component" value="Chromosome I"/>
</dbReference>
<dbReference type="GO" id="GO:0004252">
    <property type="term" value="F:serine-type endopeptidase activity"/>
    <property type="evidence" value="ECO:0007669"/>
    <property type="project" value="UniProtKB-UniRule"/>
</dbReference>
<protein>
    <submittedName>
        <fullName evidence="9">Subtilase family protein</fullName>
    </submittedName>
</protein>
<dbReference type="RefSeq" id="WP_092656717.1">
    <property type="nucleotide sequence ID" value="NZ_LT629732.1"/>
</dbReference>
<keyword evidence="2 6" id="KW-0645">Protease</keyword>
<dbReference type="PROSITE" id="PS51892">
    <property type="entry name" value="SUBTILASE"/>
    <property type="match status" value="1"/>
</dbReference>
<feature type="active site" description="Charge relay system" evidence="5 6">
    <location>
        <position position="460"/>
    </location>
</feature>
<dbReference type="PROSITE" id="PS00136">
    <property type="entry name" value="SUBTILASE_ASP"/>
    <property type="match status" value="1"/>
</dbReference>
<evidence type="ECO:0000256" key="7">
    <source>
        <dbReference type="RuleBase" id="RU003355"/>
    </source>
</evidence>
<name>A0A1H1YTL5_9ACTN</name>
<evidence type="ECO:0000313" key="9">
    <source>
        <dbReference type="EMBL" id="SDT24768.1"/>
    </source>
</evidence>
<dbReference type="EMBL" id="LT629732">
    <property type="protein sequence ID" value="SDT24768.1"/>
    <property type="molecule type" value="Genomic_DNA"/>
</dbReference>
<reference evidence="9 10" key="1">
    <citation type="submission" date="2016-10" db="EMBL/GenBank/DDBJ databases">
        <authorList>
            <person name="de Groot N.N."/>
        </authorList>
    </citation>
    <scope>NUCLEOTIDE SEQUENCE [LARGE SCALE GENOMIC DNA]</scope>
    <source>
        <strain evidence="9 10">DSM 22024</strain>
    </source>
</reference>
<proteinExistence type="inferred from homology"/>
<evidence type="ECO:0000256" key="2">
    <source>
        <dbReference type="ARBA" id="ARBA00022670"/>
    </source>
</evidence>
<dbReference type="InterPro" id="IPR023828">
    <property type="entry name" value="Peptidase_S8_Ser-AS"/>
</dbReference>
<dbReference type="PIRSF" id="PIRSF037854">
    <property type="entry name" value="Dihydropyridine_esterase"/>
    <property type="match status" value="1"/>
</dbReference>
<gene>
    <name evidence="9" type="ORF">SAMN04489717_5691</name>
</gene>
<feature type="active site" description="Charge relay system" evidence="5 6">
    <location>
        <position position="254"/>
    </location>
</feature>
<dbReference type="AlphaFoldDB" id="A0A1H1YTL5"/>
<dbReference type="GO" id="GO:0006508">
    <property type="term" value="P:proteolysis"/>
    <property type="evidence" value="ECO:0007669"/>
    <property type="project" value="UniProtKB-KW"/>
</dbReference>
<dbReference type="InterPro" id="IPR022398">
    <property type="entry name" value="Peptidase_S8_His-AS"/>
</dbReference>
<dbReference type="InterPro" id="IPR000209">
    <property type="entry name" value="Peptidase_S8/S53_dom"/>
</dbReference>
<accession>A0A1H1YTL5</accession>
<dbReference type="InterPro" id="IPR017297">
    <property type="entry name" value="Peptidase_S8A_DPH-A"/>
</dbReference>
<dbReference type="PROSITE" id="PS00138">
    <property type="entry name" value="SUBTILASE_SER"/>
    <property type="match status" value="1"/>
</dbReference>
<keyword evidence="10" id="KW-1185">Reference proteome</keyword>
<evidence type="ECO:0000256" key="5">
    <source>
        <dbReference type="PIRSR" id="PIRSR615500-1"/>
    </source>
</evidence>
<organism evidence="9 10">
    <name type="scientific">Actinopolymorpha singaporensis</name>
    <dbReference type="NCBI Taxonomy" id="117157"/>
    <lineage>
        <taxon>Bacteria</taxon>
        <taxon>Bacillati</taxon>
        <taxon>Actinomycetota</taxon>
        <taxon>Actinomycetes</taxon>
        <taxon>Propionibacteriales</taxon>
        <taxon>Actinopolymorphaceae</taxon>
        <taxon>Actinopolymorpha</taxon>
    </lineage>
</organism>
<dbReference type="OrthoDB" id="5167143at2"/>
<dbReference type="PANTHER" id="PTHR43399:SF4">
    <property type="entry name" value="CELL WALL-ASSOCIATED PROTEASE"/>
    <property type="match status" value="1"/>
</dbReference>
<evidence type="ECO:0000256" key="6">
    <source>
        <dbReference type="PROSITE-ProRule" id="PRU01240"/>
    </source>
</evidence>
<feature type="domain" description="Peptidase S8/S53" evidence="8">
    <location>
        <begin position="245"/>
        <end position="507"/>
    </location>
</feature>
<feature type="active site" description="Charge relay system" evidence="5 6">
    <location>
        <position position="285"/>
    </location>
</feature>
<dbReference type="InterPro" id="IPR023827">
    <property type="entry name" value="Peptidase_S8_Asp-AS"/>
</dbReference>
<keyword evidence="4 6" id="KW-0720">Serine protease</keyword>
<evidence type="ECO:0000256" key="4">
    <source>
        <dbReference type="ARBA" id="ARBA00022825"/>
    </source>
</evidence>
<dbReference type="PANTHER" id="PTHR43399">
    <property type="entry name" value="SUBTILISIN-RELATED"/>
    <property type="match status" value="1"/>
</dbReference>
<dbReference type="Gene3D" id="3.40.50.200">
    <property type="entry name" value="Peptidase S8/S53 domain"/>
    <property type="match status" value="1"/>
</dbReference>
<dbReference type="SUPFAM" id="SSF52743">
    <property type="entry name" value="Subtilisin-like"/>
    <property type="match status" value="1"/>
</dbReference>
<evidence type="ECO:0000256" key="1">
    <source>
        <dbReference type="ARBA" id="ARBA00011073"/>
    </source>
</evidence>
<keyword evidence="3 6" id="KW-0378">Hydrolase</keyword>
<sequence length="1145" mass="120621">MSVSRHRFRALAVGGLVAGLVIAIGPAGWAGSPGSPGGPGGRPEHQRAAGAMDTAGIGGATGARARPVSVTLVTGDRVLLPRADAKSVSVLPGEGRTKIRFLTHRAGGHLYVIPADALAALGSGRLDRRLFDVTGLVRSRYDDAHRRTVPLIVTYPDASARSAGARLAAAGARQVRTLPAIDGAALTVGKKRAGEFWAGLTSRPGARTFGPGITKVWLDGVHHPALDQSVPQIGAPAAWKAGYTGRGVTVGVLDTGIDATHPDLAGQVKLARNFAGGPPGDQVGHGTHVASIIAGTAKASNGRYKGVAFGAKLLDGKVCVDEGCEESAILAGMQWAAAQRATVVNISLGGSDTPGDDPIEAAVGTLTRQTGTLFVIAAGNSGPDEHTIESPGSAEAALTVGAVDKQDNLAEFSSRGPRAGDGGIKPDITAPGVDIVAARAAGTELGDPVGDKYVRLSGTSMATPHVAGAAALLAQQHPTWKAGRLKPVLTSSAKSSPDLSVYEQGSGRVDVARAITQTVLGTPVSLSFGVARWPHADDKPVTRQVTYRNTARKAVTLALKVELARPDGRPAPASAMRLVSPSVTVPAGGSASVSVTSDTRHNGPDGAYSGRLVATGPAGVSLGTPLGVDKEVESYDLTIRHRDRTGKPTAGAFDSVVGLDNYTFLNPEPGADGNVKIRLPKGMYVLEANVTSFESSDPTWVQLVQPTVALTRNVTIDADARIGRPVSTTVHRSSVRPALVDIAYDRTGPVMAYSSSLWADSFDGLYTGQLGPKAPVSGMLSYVASQWAVPGRDGSFTNSPYFYGLLNTVHGRFFTGLQRNDVKDSQLGKVVSRFARQQPGRQAYRLMFGAADPGASRSATGLFMDLPHKVTSYLEPGPTEWSTEFYEFVLDEEGWPQEQTALGSADRSYRAGRAYRERWNSAVFGPTLPNDSWGASVGRYGDDLVVDIPLYSDAAGHPGGSLVDRARTRLYRDGHKIADSVYPGYLDDWVTVPRARANYRIEATATRPTYSRLSTRIAATWTFSSRHAGDAEHVVPLPLSAIRFAPRLDSSNQDHRRRVTLVPVTVTPQAGSSAGRTKKLTVGVSWDDGRSWRRALVRHERGDHWVALVPPAPHRPAYVSLRARAVDAQGNTAELTVHHAYIVGK</sequence>
<comment type="similarity">
    <text evidence="1 6 7">Belongs to the peptidase S8 family.</text>
</comment>
<dbReference type="InterPro" id="IPR015500">
    <property type="entry name" value="Peptidase_S8_subtilisin-rel"/>
</dbReference>
<evidence type="ECO:0000259" key="8">
    <source>
        <dbReference type="Pfam" id="PF00082"/>
    </source>
</evidence>
<dbReference type="STRING" id="117157.SAMN04489717_5691"/>
<dbReference type="InterPro" id="IPR036852">
    <property type="entry name" value="Peptidase_S8/S53_dom_sf"/>
</dbReference>
<dbReference type="PROSITE" id="PS00137">
    <property type="entry name" value="SUBTILASE_HIS"/>
    <property type="match status" value="1"/>
</dbReference>